<keyword evidence="1" id="KW-0812">Transmembrane</keyword>
<evidence type="ECO:0000313" key="2">
    <source>
        <dbReference type="EMBL" id="PKU62092.1"/>
    </source>
</evidence>
<name>A0A2I0VFA1_9ASPA</name>
<evidence type="ECO:0000256" key="1">
    <source>
        <dbReference type="SAM" id="Phobius"/>
    </source>
</evidence>
<evidence type="ECO:0000313" key="3">
    <source>
        <dbReference type="Proteomes" id="UP000233837"/>
    </source>
</evidence>
<keyword evidence="1" id="KW-1133">Transmembrane helix</keyword>
<feature type="transmembrane region" description="Helical" evidence="1">
    <location>
        <begin position="6"/>
        <end position="22"/>
    </location>
</feature>
<dbReference type="Proteomes" id="UP000233837">
    <property type="component" value="Unassembled WGS sequence"/>
</dbReference>
<gene>
    <name evidence="2" type="ORF">MA16_Dca027896</name>
</gene>
<reference evidence="2 3" key="2">
    <citation type="journal article" date="2017" name="Nature">
        <title>The Apostasia genome and the evolution of orchids.</title>
        <authorList>
            <person name="Zhang G.Q."/>
            <person name="Liu K.W."/>
            <person name="Li Z."/>
            <person name="Lohaus R."/>
            <person name="Hsiao Y.Y."/>
            <person name="Niu S.C."/>
            <person name="Wang J.Y."/>
            <person name="Lin Y.C."/>
            <person name="Xu Q."/>
            <person name="Chen L.J."/>
            <person name="Yoshida K."/>
            <person name="Fujiwara S."/>
            <person name="Wang Z.W."/>
            <person name="Zhang Y.Q."/>
            <person name="Mitsuda N."/>
            <person name="Wang M."/>
            <person name="Liu G.H."/>
            <person name="Pecoraro L."/>
            <person name="Huang H.X."/>
            <person name="Xiao X.J."/>
            <person name="Lin M."/>
            <person name="Wu X.Y."/>
            <person name="Wu W.L."/>
            <person name="Chen Y.Y."/>
            <person name="Chang S.B."/>
            <person name="Sakamoto S."/>
            <person name="Ohme-Takagi M."/>
            <person name="Yagi M."/>
            <person name="Zeng S.J."/>
            <person name="Shen C.Y."/>
            <person name="Yeh C.M."/>
            <person name="Luo Y.B."/>
            <person name="Tsai W.C."/>
            <person name="Van de Peer Y."/>
            <person name="Liu Z.J."/>
        </authorList>
    </citation>
    <scope>NUCLEOTIDE SEQUENCE [LARGE SCALE GENOMIC DNA]</scope>
    <source>
        <tissue evidence="2">The whole plant</tissue>
    </source>
</reference>
<dbReference type="AlphaFoldDB" id="A0A2I0VFA1"/>
<sequence length="75" mass="8940">MRRVLYSLGFTLVGSWSLLYYNSRGQKKFRIQVSRMKLQLTLSLSIRSLWRIIQKNIMWPRDVKLVKLQNRGGIV</sequence>
<keyword evidence="3" id="KW-1185">Reference proteome</keyword>
<accession>A0A2I0VFA1</accession>
<keyword evidence="1" id="KW-0472">Membrane</keyword>
<reference evidence="2 3" key="1">
    <citation type="journal article" date="2016" name="Sci. Rep.">
        <title>The Dendrobium catenatum Lindl. genome sequence provides insights into polysaccharide synthase, floral development and adaptive evolution.</title>
        <authorList>
            <person name="Zhang G.Q."/>
            <person name="Xu Q."/>
            <person name="Bian C."/>
            <person name="Tsai W.C."/>
            <person name="Yeh C.M."/>
            <person name="Liu K.W."/>
            <person name="Yoshida K."/>
            <person name="Zhang L.S."/>
            <person name="Chang S.B."/>
            <person name="Chen F."/>
            <person name="Shi Y."/>
            <person name="Su Y.Y."/>
            <person name="Zhang Y.Q."/>
            <person name="Chen L.J."/>
            <person name="Yin Y."/>
            <person name="Lin M."/>
            <person name="Huang H."/>
            <person name="Deng H."/>
            <person name="Wang Z.W."/>
            <person name="Zhu S.L."/>
            <person name="Zhao X."/>
            <person name="Deng C."/>
            <person name="Niu S.C."/>
            <person name="Huang J."/>
            <person name="Wang M."/>
            <person name="Liu G.H."/>
            <person name="Yang H.J."/>
            <person name="Xiao X.J."/>
            <person name="Hsiao Y.Y."/>
            <person name="Wu W.L."/>
            <person name="Chen Y.Y."/>
            <person name="Mitsuda N."/>
            <person name="Ohme-Takagi M."/>
            <person name="Luo Y.B."/>
            <person name="Van de Peer Y."/>
            <person name="Liu Z.J."/>
        </authorList>
    </citation>
    <scope>NUCLEOTIDE SEQUENCE [LARGE SCALE GENOMIC DNA]</scope>
    <source>
        <tissue evidence="2">The whole plant</tissue>
    </source>
</reference>
<dbReference type="EMBL" id="KZ504503">
    <property type="protein sequence ID" value="PKU62092.1"/>
    <property type="molecule type" value="Genomic_DNA"/>
</dbReference>
<proteinExistence type="predicted"/>
<organism evidence="2 3">
    <name type="scientific">Dendrobium catenatum</name>
    <dbReference type="NCBI Taxonomy" id="906689"/>
    <lineage>
        <taxon>Eukaryota</taxon>
        <taxon>Viridiplantae</taxon>
        <taxon>Streptophyta</taxon>
        <taxon>Embryophyta</taxon>
        <taxon>Tracheophyta</taxon>
        <taxon>Spermatophyta</taxon>
        <taxon>Magnoliopsida</taxon>
        <taxon>Liliopsida</taxon>
        <taxon>Asparagales</taxon>
        <taxon>Orchidaceae</taxon>
        <taxon>Epidendroideae</taxon>
        <taxon>Malaxideae</taxon>
        <taxon>Dendrobiinae</taxon>
        <taxon>Dendrobium</taxon>
    </lineage>
</organism>
<protein>
    <submittedName>
        <fullName evidence="2">Uncharacterized protein</fullName>
    </submittedName>
</protein>